<evidence type="ECO:0000313" key="2">
    <source>
        <dbReference type="EnsemblMetazoa" id="ISCW013966-PA"/>
    </source>
</evidence>
<keyword evidence="3" id="KW-1185">Reference proteome</keyword>
<dbReference type="EMBL" id="ABJB010030907">
    <property type="status" value="NOT_ANNOTATED_CDS"/>
    <property type="molecule type" value="Genomic_DNA"/>
</dbReference>
<reference evidence="1 3" key="1">
    <citation type="submission" date="2008-03" db="EMBL/GenBank/DDBJ databases">
        <title>Annotation of Ixodes scapularis.</title>
        <authorList>
            <consortium name="Ixodes scapularis Genome Project Consortium"/>
            <person name="Caler E."/>
            <person name="Hannick L.I."/>
            <person name="Bidwell S."/>
            <person name="Joardar V."/>
            <person name="Thiagarajan M."/>
            <person name="Amedeo P."/>
            <person name="Galinsky K.J."/>
            <person name="Schobel S."/>
            <person name="Inman J."/>
            <person name="Hostetler J."/>
            <person name="Miller J."/>
            <person name="Hammond M."/>
            <person name="Megy K."/>
            <person name="Lawson D."/>
            <person name="Kodira C."/>
            <person name="Sutton G."/>
            <person name="Meyer J."/>
            <person name="Hill C.A."/>
            <person name="Birren B."/>
            <person name="Nene V."/>
            <person name="Collins F."/>
            <person name="Alarcon-Chaidez F."/>
            <person name="Wikel S."/>
            <person name="Strausberg R."/>
        </authorList>
    </citation>
    <scope>NUCLEOTIDE SEQUENCE [LARGE SCALE GENOMIC DNA]</scope>
    <source>
        <strain evidence="3">Wikel</strain>
        <strain evidence="1">Wikel colony</strain>
    </source>
</reference>
<dbReference type="EnsemblMetazoa" id="ISCW013966-RA">
    <property type="protein sequence ID" value="ISCW013966-PA"/>
    <property type="gene ID" value="ISCW013966"/>
</dbReference>
<sequence length="134" mass="14662">MPLLARARFIVRAATPRFFSAARPALFYWGGGEEGRESDAGDWSGSRLHRIGLMGDSAVGVVSSVGSLALSGEAGTRFATLLRPRKLATSPSGALWDEVSVGLSRVWKRRELETRWPVQSRLKFVGNTWLPFGD</sequence>
<dbReference type="AlphaFoldDB" id="B7QLT3"/>
<name>B7QLT3_IXOSC</name>
<dbReference type="PaxDb" id="6945-B7QLT3"/>
<proteinExistence type="predicted"/>
<dbReference type="HOGENOM" id="CLU_1898569_0_0_1"/>
<evidence type="ECO:0000313" key="3">
    <source>
        <dbReference type="Proteomes" id="UP000001555"/>
    </source>
</evidence>
<dbReference type="VEuPathDB" id="VectorBase:ISCW013966"/>
<reference evidence="2" key="2">
    <citation type="submission" date="2020-05" db="UniProtKB">
        <authorList>
            <consortium name="EnsemblMetazoa"/>
        </authorList>
    </citation>
    <scope>IDENTIFICATION</scope>
    <source>
        <strain evidence="2">wikel</strain>
    </source>
</reference>
<organism>
    <name type="scientific">Ixodes scapularis</name>
    <name type="common">Black-legged tick</name>
    <name type="synonym">Deer tick</name>
    <dbReference type="NCBI Taxonomy" id="6945"/>
    <lineage>
        <taxon>Eukaryota</taxon>
        <taxon>Metazoa</taxon>
        <taxon>Ecdysozoa</taxon>
        <taxon>Arthropoda</taxon>
        <taxon>Chelicerata</taxon>
        <taxon>Arachnida</taxon>
        <taxon>Acari</taxon>
        <taxon>Parasitiformes</taxon>
        <taxon>Ixodida</taxon>
        <taxon>Ixodoidea</taxon>
        <taxon>Ixodidae</taxon>
        <taxon>Ixodinae</taxon>
        <taxon>Ixodes</taxon>
    </lineage>
</organism>
<gene>
    <name evidence="1" type="ORF">IscW_ISCW013966</name>
</gene>
<dbReference type="EMBL" id="DS967613">
    <property type="protein sequence ID" value="EEC19805.1"/>
    <property type="molecule type" value="Genomic_DNA"/>
</dbReference>
<dbReference type="Proteomes" id="UP000001555">
    <property type="component" value="Unassembled WGS sequence"/>
</dbReference>
<protein>
    <submittedName>
        <fullName evidence="1 2">Uncharacterized protein</fullName>
    </submittedName>
</protein>
<dbReference type="VEuPathDB" id="VectorBase:ISCI013966"/>
<evidence type="ECO:0000313" key="1">
    <source>
        <dbReference type="EMBL" id="EEC19805.1"/>
    </source>
</evidence>
<dbReference type="InParanoid" id="B7QLT3"/>
<accession>B7QLT3</accession>